<feature type="repeat" description="ANK" evidence="15">
    <location>
        <begin position="204"/>
        <end position="236"/>
    </location>
</feature>
<evidence type="ECO:0000256" key="10">
    <source>
        <dbReference type="ARBA" id="ARBA00023043"/>
    </source>
</evidence>
<sequence length="596" mass="65999">MVSEIEEIDEVTESRDRNASSASSSTTGIGGRGNDESLREDVYTAAAYGDMEKLQRLVEREGHSLSKPDALGYYALQWAALNNRIAPARYILEHGGDVNIADHSGQTALHWSAVRGAVQVAELLLQEGAQVSAADMYGYQTSHVAAQYGQTAFLYHIVMKWNVDPDVPDSDGRSPLHWAAYKGFADCIRLLLFLGVYRGRQDKEGCTPLHWAAIRGNLEACTILVQAGKEEDLVLADKSGLTPAQLAAEKNHRQVAFFLGNARRLLERRFDGSHRLGKFSKIGLAPLLLFVIVAMLALYVHSVILGSELPRLNVGLGLLAWLGVFLASGGLVMFYRCNRKDPGYIKVNMRDAQNMKDDEPLLKVEIENPALVAGNWSQLCITCKKNKRDFLLFLLMEVAAMLITGFVALTRIMTDPTAASSFGAWLNHASTHYKSAFSFLIVDCFLISGAAALAIVQAFQISQNITTNEMANVMRYNYLKGPDGRFRNPFDHGVRRNCSDFWIKGYNEDVERIDELAYDEGIGMMPMSTISNMENELVHSHQTNGNSHVVLNMNSNNSTIRHGLTYSHCNHHHNHGRTNGVPIGLERSNTRSHAAS</sequence>
<comment type="subcellular location">
    <subcellularLocation>
        <location evidence="1">Endomembrane system</location>
        <topology evidence="1">Multi-pass membrane protein</topology>
    </subcellularLocation>
    <subcellularLocation>
        <location evidence="2">Golgi apparatus membrane</location>
    </subcellularLocation>
</comment>
<dbReference type="Gene3D" id="1.25.40.20">
    <property type="entry name" value="Ankyrin repeat-containing domain"/>
    <property type="match status" value="2"/>
</dbReference>
<evidence type="ECO:0000256" key="13">
    <source>
        <dbReference type="ARBA" id="ARBA00023288"/>
    </source>
</evidence>
<dbReference type="InterPro" id="IPR036770">
    <property type="entry name" value="Ankyrin_rpt-contain_sf"/>
</dbReference>
<evidence type="ECO:0000256" key="6">
    <source>
        <dbReference type="ARBA" id="ARBA00022692"/>
    </source>
</evidence>
<dbReference type="EC" id="2.3.1.225" evidence="4"/>
<keyword evidence="19" id="KW-1185">Reference proteome</keyword>
<evidence type="ECO:0000256" key="7">
    <source>
        <dbReference type="ARBA" id="ARBA00022737"/>
    </source>
</evidence>
<dbReference type="InterPro" id="IPR002110">
    <property type="entry name" value="Ankyrin_rpt"/>
</dbReference>
<evidence type="ECO:0000313" key="18">
    <source>
        <dbReference type="EMBL" id="KAJ8437110.1"/>
    </source>
</evidence>
<comment type="catalytic activity">
    <reaction evidence="14">
        <text>L-cysteinyl-[protein] + hexadecanoyl-CoA = S-hexadecanoyl-L-cysteinyl-[protein] + CoA</text>
        <dbReference type="Rhea" id="RHEA:36683"/>
        <dbReference type="Rhea" id="RHEA-COMP:10131"/>
        <dbReference type="Rhea" id="RHEA-COMP:11032"/>
        <dbReference type="ChEBI" id="CHEBI:29950"/>
        <dbReference type="ChEBI" id="CHEBI:57287"/>
        <dbReference type="ChEBI" id="CHEBI:57379"/>
        <dbReference type="ChEBI" id="CHEBI:74151"/>
        <dbReference type="EC" id="2.3.1.225"/>
    </reaction>
</comment>
<organism evidence="18 19">
    <name type="scientific">Carnegiea gigantea</name>
    <dbReference type="NCBI Taxonomy" id="171969"/>
    <lineage>
        <taxon>Eukaryota</taxon>
        <taxon>Viridiplantae</taxon>
        <taxon>Streptophyta</taxon>
        <taxon>Embryophyta</taxon>
        <taxon>Tracheophyta</taxon>
        <taxon>Spermatophyta</taxon>
        <taxon>Magnoliopsida</taxon>
        <taxon>eudicotyledons</taxon>
        <taxon>Gunneridae</taxon>
        <taxon>Pentapetalae</taxon>
        <taxon>Caryophyllales</taxon>
        <taxon>Cactineae</taxon>
        <taxon>Cactaceae</taxon>
        <taxon>Cactoideae</taxon>
        <taxon>Echinocereeae</taxon>
        <taxon>Carnegiea</taxon>
    </lineage>
</organism>
<feature type="transmembrane region" description="Helical" evidence="17">
    <location>
        <begin position="390"/>
        <end position="413"/>
    </location>
</feature>
<dbReference type="OrthoDB" id="331948at2759"/>
<evidence type="ECO:0000313" key="19">
    <source>
        <dbReference type="Proteomes" id="UP001153076"/>
    </source>
</evidence>
<feature type="transmembrane region" description="Helical" evidence="17">
    <location>
        <begin position="433"/>
        <end position="456"/>
    </location>
</feature>
<dbReference type="FunFam" id="1.25.40.20:FF:000300">
    <property type="entry name" value="S-acyltransferase"/>
    <property type="match status" value="1"/>
</dbReference>
<keyword evidence="12" id="KW-0564">Palmitate</keyword>
<evidence type="ECO:0000256" key="2">
    <source>
        <dbReference type="ARBA" id="ARBA00004394"/>
    </source>
</evidence>
<protein>
    <recommendedName>
        <fullName evidence="4">protein S-acyltransferase</fullName>
        <ecNumber evidence="4">2.3.1.225</ecNumber>
    </recommendedName>
</protein>
<keyword evidence="5" id="KW-0808">Transferase</keyword>
<dbReference type="SMART" id="SM00248">
    <property type="entry name" value="ANK"/>
    <property type="match status" value="6"/>
</dbReference>
<comment type="similarity">
    <text evidence="3">Belongs to the DHHC palmitoyltransferase family.</text>
</comment>
<dbReference type="Proteomes" id="UP001153076">
    <property type="component" value="Unassembled WGS sequence"/>
</dbReference>
<dbReference type="PROSITE" id="PS50088">
    <property type="entry name" value="ANK_REPEAT"/>
    <property type="match status" value="4"/>
</dbReference>
<keyword evidence="13" id="KW-0449">Lipoprotein</keyword>
<evidence type="ECO:0000256" key="1">
    <source>
        <dbReference type="ARBA" id="ARBA00004127"/>
    </source>
</evidence>
<dbReference type="EMBL" id="JAKOGI010000316">
    <property type="protein sequence ID" value="KAJ8437110.1"/>
    <property type="molecule type" value="Genomic_DNA"/>
</dbReference>
<comment type="caution">
    <text evidence="18">The sequence shown here is derived from an EMBL/GenBank/DDBJ whole genome shotgun (WGS) entry which is preliminary data.</text>
</comment>
<feature type="repeat" description="ANK" evidence="15">
    <location>
        <begin position="71"/>
        <end position="103"/>
    </location>
</feature>
<feature type="transmembrane region" description="Helical" evidence="17">
    <location>
        <begin position="282"/>
        <end position="304"/>
    </location>
</feature>
<dbReference type="Pfam" id="PF12796">
    <property type="entry name" value="Ank_2"/>
    <property type="match status" value="2"/>
</dbReference>
<evidence type="ECO:0000256" key="8">
    <source>
        <dbReference type="ARBA" id="ARBA00022989"/>
    </source>
</evidence>
<keyword evidence="10 15" id="KW-0040">ANK repeat</keyword>
<evidence type="ECO:0000256" key="3">
    <source>
        <dbReference type="ARBA" id="ARBA00008574"/>
    </source>
</evidence>
<evidence type="ECO:0000256" key="15">
    <source>
        <dbReference type="PROSITE-ProRule" id="PRU00023"/>
    </source>
</evidence>
<evidence type="ECO:0000256" key="14">
    <source>
        <dbReference type="ARBA" id="ARBA00048048"/>
    </source>
</evidence>
<dbReference type="SUPFAM" id="SSF48403">
    <property type="entry name" value="Ankyrin repeat"/>
    <property type="match status" value="1"/>
</dbReference>
<accession>A0A9Q1K640</accession>
<feature type="transmembrane region" description="Helical" evidence="17">
    <location>
        <begin position="316"/>
        <end position="335"/>
    </location>
</feature>
<proteinExistence type="inferred from homology"/>
<feature type="repeat" description="ANK" evidence="15">
    <location>
        <begin position="171"/>
        <end position="203"/>
    </location>
</feature>
<feature type="region of interest" description="Disordered" evidence="16">
    <location>
        <begin position="570"/>
        <end position="596"/>
    </location>
</feature>
<feature type="compositionally biased region" description="Acidic residues" evidence="16">
    <location>
        <begin position="1"/>
        <end position="11"/>
    </location>
</feature>
<evidence type="ECO:0000256" key="11">
    <source>
        <dbReference type="ARBA" id="ARBA00023136"/>
    </source>
</evidence>
<evidence type="ECO:0000256" key="17">
    <source>
        <dbReference type="SAM" id="Phobius"/>
    </source>
</evidence>
<feature type="region of interest" description="Disordered" evidence="16">
    <location>
        <begin position="1"/>
        <end position="36"/>
    </location>
</feature>
<dbReference type="AlphaFoldDB" id="A0A9Q1K640"/>
<dbReference type="PANTHER" id="PTHR24161">
    <property type="entry name" value="ANK_REP_REGION DOMAIN-CONTAINING PROTEIN-RELATED"/>
    <property type="match status" value="1"/>
</dbReference>
<evidence type="ECO:0000256" key="5">
    <source>
        <dbReference type="ARBA" id="ARBA00022679"/>
    </source>
</evidence>
<name>A0A9Q1K640_9CARY</name>
<keyword evidence="9" id="KW-0333">Golgi apparatus</keyword>
<keyword evidence="6 17" id="KW-0812">Transmembrane</keyword>
<evidence type="ECO:0000256" key="9">
    <source>
        <dbReference type="ARBA" id="ARBA00023034"/>
    </source>
</evidence>
<dbReference type="GO" id="GO:0019706">
    <property type="term" value="F:protein-cysteine S-palmitoyltransferase activity"/>
    <property type="evidence" value="ECO:0007669"/>
    <property type="project" value="UniProtKB-EC"/>
</dbReference>
<feature type="repeat" description="ANK" evidence="15">
    <location>
        <begin position="104"/>
        <end position="136"/>
    </location>
</feature>
<keyword evidence="8 17" id="KW-1133">Transmembrane helix</keyword>
<dbReference type="GO" id="GO:0000139">
    <property type="term" value="C:Golgi membrane"/>
    <property type="evidence" value="ECO:0007669"/>
    <property type="project" value="UniProtKB-SubCell"/>
</dbReference>
<dbReference type="PANTHER" id="PTHR24161:SF17">
    <property type="entry name" value="PALMITOYLTRANSFERASE"/>
    <property type="match status" value="1"/>
</dbReference>
<reference evidence="18" key="1">
    <citation type="submission" date="2022-04" db="EMBL/GenBank/DDBJ databases">
        <title>Carnegiea gigantea Genome sequencing and assembly v2.</title>
        <authorList>
            <person name="Copetti D."/>
            <person name="Sanderson M.J."/>
            <person name="Burquez A."/>
            <person name="Wojciechowski M.F."/>
        </authorList>
    </citation>
    <scope>NUCLEOTIDE SEQUENCE</scope>
    <source>
        <strain evidence="18">SGP5-SGP5p</strain>
        <tissue evidence="18">Aerial part</tissue>
    </source>
</reference>
<dbReference type="PROSITE" id="PS50297">
    <property type="entry name" value="ANK_REP_REGION"/>
    <property type="match status" value="3"/>
</dbReference>
<evidence type="ECO:0000256" key="12">
    <source>
        <dbReference type="ARBA" id="ARBA00023139"/>
    </source>
</evidence>
<evidence type="ECO:0000256" key="16">
    <source>
        <dbReference type="SAM" id="MobiDB-lite"/>
    </source>
</evidence>
<evidence type="ECO:0000256" key="4">
    <source>
        <dbReference type="ARBA" id="ARBA00012210"/>
    </source>
</evidence>
<keyword evidence="11 17" id="KW-0472">Membrane</keyword>
<gene>
    <name evidence="18" type="ORF">Cgig2_016853</name>
</gene>
<keyword evidence="7" id="KW-0677">Repeat</keyword>